<dbReference type="RefSeq" id="YP_009215479.1">
    <property type="nucleotide sequence ID" value="NC_028977.1"/>
</dbReference>
<organism evidence="1 2">
    <name type="scientific">Klebsiella phage vB_KpnP_KpV289</name>
    <dbReference type="NCBI Taxonomy" id="1671396"/>
    <lineage>
        <taxon>Viruses</taxon>
        <taxon>Duplodnaviria</taxon>
        <taxon>Heunggongvirae</taxon>
        <taxon>Uroviricota</taxon>
        <taxon>Caudoviricetes</taxon>
        <taxon>Autographivirales</taxon>
        <taxon>Autotranscriptaviridae</taxon>
        <taxon>Studiervirinae</taxon>
        <taxon>Przondovirus</taxon>
        <taxon>Przondovirus KpV289</taxon>
    </lineage>
</organism>
<evidence type="ECO:0000313" key="1">
    <source>
        <dbReference type="EMBL" id="CRN12711.1"/>
    </source>
</evidence>
<evidence type="ECO:0000313" key="2">
    <source>
        <dbReference type="Proteomes" id="UP000201385"/>
    </source>
</evidence>
<protein>
    <submittedName>
        <fullName evidence="1">Hypothetical phage protein</fullName>
    </submittedName>
</protein>
<proteinExistence type="predicted"/>
<dbReference type="OrthoDB" id="19025at10239"/>
<reference evidence="1 2" key="1">
    <citation type="journal article" date="2016" name="Arch. Virol.">
        <title>Complete genome sequence of novel T7-like virus vB_KpnP_KpV289 with lytic activity against Klebsiella pneumoniae.</title>
        <authorList>
            <person name="Volozhantsev N.V."/>
            <person name="Myakinina V.P."/>
            <person name="Popova A.V."/>
            <person name="Kislichkina A.A."/>
            <person name="Komisarova E.V."/>
            <person name="Knyazeva A.I."/>
            <person name="Krasilnikova V.M."/>
            <person name="Fursova N.K."/>
            <person name="Svetoch E.A."/>
        </authorList>
    </citation>
    <scope>NUCLEOTIDE SEQUENCE [LARGE SCALE GENOMIC DNA]</scope>
</reference>
<name>A0A0K2Z2M3_9CAUD</name>
<dbReference type="KEGG" id="vg:26641909"/>
<sequence>MAITKRFKVTFEVTSVIDSESEKNLGEAVLRVARMVANGEKVDNFKLGFLEVALSGGPDAAAAYCIRHGLRSMVKEAHDDLSFNEKKRMRFSPAIVRVTK</sequence>
<keyword evidence="2" id="KW-1185">Reference proteome</keyword>
<dbReference type="Pfam" id="PF11247">
    <property type="entry name" value="Phage_T7_55"/>
    <property type="match status" value="1"/>
</dbReference>
<accession>A0A0K2Z2M3</accession>
<dbReference type="Proteomes" id="UP000201385">
    <property type="component" value="Segment"/>
</dbReference>
<dbReference type="GeneID" id="26641909"/>
<dbReference type="EMBL" id="LN866626">
    <property type="protein sequence ID" value="CRN12711.1"/>
    <property type="molecule type" value="Genomic_DNA"/>
</dbReference>
<dbReference type="InterPro" id="IPR022611">
    <property type="entry name" value="Phage_T7_5.5"/>
</dbReference>